<evidence type="ECO:0000313" key="3">
    <source>
        <dbReference type="Proteomes" id="UP000603912"/>
    </source>
</evidence>
<organism evidence="2 3">
    <name type="scientific">Alsobacter metallidurans</name>
    <dbReference type="NCBI Taxonomy" id="340221"/>
    <lineage>
        <taxon>Bacteria</taxon>
        <taxon>Pseudomonadati</taxon>
        <taxon>Pseudomonadota</taxon>
        <taxon>Alphaproteobacteria</taxon>
        <taxon>Hyphomicrobiales</taxon>
        <taxon>Alsobacteraceae</taxon>
        <taxon>Alsobacter</taxon>
    </lineage>
</organism>
<feature type="compositionally biased region" description="Basic and acidic residues" evidence="1">
    <location>
        <begin position="1"/>
        <end position="12"/>
    </location>
</feature>
<reference evidence="2" key="1">
    <citation type="journal article" date="2014" name="Int. J. Syst. Evol. Microbiol.">
        <title>Complete genome sequence of Corynebacterium casei LMG S-19264T (=DSM 44701T), isolated from a smear-ripened cheese.</title>
        <authorList>
            <consortium name="US DOE Joint Genome Institute (JGI-PGF)"/>
            <person name="Walter F."/>
            <person name="Albersmeier A."/>
            <person name="Kalinowski J."/>
            <person name="Ruckert C."/>
        </authorList>
    </citation>
    <scope>NUCLEOTIDE SEQUENCE</scope>
    <source>
        <strain evidence="2">CGMCC 1.12214</strain>
    </source>
</reference>
<sequence length="67" mass="7517">MRSCHLTEERASHLASPYEPRAEPLDPEPNGLVEGGDREADMIGALHVDVCLVRHALRLSKNRPFVR</sequence>
<gene>
    <name evidence="2" type="ORF">GCM10007036_13700</name>
</gene>
<reference evidence="2" key="2">
    <citation type="submission" date="2020-09" db="EMBL/GenBank/DDBJ databases">
        <authorList>
            <person name="Sun Q."/>
            <person name="Zhou Y."/>
        </authorList>
    </citation>
    <scope>NUCLEOTIDE SEQUENCE</scope>
    <source>
        <strain evidence="2">CGMCC 1.12214</strain>
    </source>
</reference>
<dbReference type="AlphaFoldDB" id="A0A917MH17"/>
<accession>A0A917MH17</accession>
<dbReference type="Proteomes" id="UP000603912">
    <property type="component" value="Unassembled WGS sequence"/>
</dbReference>
<proteinExistence type="predicted"/>
<comment type="caution">
    <text evidence="2">The sequence shown here is derived from an EMBL/GenBank/DDBJ whole genome shotgun (WGS) entry which is preliminary data.</text>
</comment>
<protein>
    <submittedName>
        <fullName evidence="2">Uncharacterized protein</fullName>
    </submittedName>
</protein>
<evidence type="ECO:0000256" key="1">
    <source>
        <dbReference type="SAM" id="MobiDB-lite"/>
    </source>
</evidence>
<keyword evidence="3" id="KW-1185">Reference proteome</keyword>
<name>A0A917MH17_9HYPH</name>
<evidence type="ECO:0000313" key="2">
    <source>
        <dbReference type="EMBL" id="GGH14395.1"/>
    </source>
</evidence>
<dbReference type="EMBL" id="BMES01000001">
    <property type="protein sequence ID" value="GGH14395.1"/>
    <property type="molecule type" value="Genomic_DNA"/>
</dbReference>
<feature type="region of interest" description="Disordered" evidence="1">
    <location>
        <begin position="1"/>
        <end position="36"/>
    </location>
</feature>